<gene>
    <name evidence="2" type="ORF">GCM10009549_28120</name>
</gene>
<proteinExistence type="predicted"/>
<dbReference type="Proteomes" id="UP001501005">
    <property type="component" value="Unassembled WGS sequence"/>
</dbReference>
<protein>
    <recommendedName>
        <fullName evidence="1">DUF397 domain-containing protein</fullName>
    </recommendedName>
</protein>
<dbReference type="Pfam" id="PF04149">
    <property type="entry name" value="DUF397"/>
    <property type="match status" value="1"/>
</dbReference>
<evidence type="ECO:0000259" key="1">
    <source>
        <dbReference type="Pfam" id="PF04149"/>
    </source>
</evidence>
<dbReference type="RefSeq" id="WP_344049838.1">
    <property type="nucleotide sequence ID" value="NZ_BAAAHG010000019.1"/>
</dbReference>
<name>A0ABN1NPK7_9ACTN</name>
<sequence>MTTLDWKRSSFCGGGGNNCVEIAVNDENDEVAIRNSTRPEHVIRTSRAAFTALITQLRTSALR</sequence>
<accession>A0ABN1NPK7</accession>
<keyword evidence="3" id="KW-1185">Reference proteome</keyword>
<dbReference type="InterPro" id="IPR007278">
    <property type="entry name" value="DUF397"/>
</dbReference>
<dbReference type="EMBL" id="BAAAHG010000019">
    <property type="protein sequence ID" value="GAA0914063.1"/>
    <property type="molecule type" value="Genomic_DNA"/>
</dbReference>
<comment type="caution">
    <text evidence="2">The sequence shown here is derived from an EMBL/GenBank/DDBJ whole genome shotgun (WGS) entry which is preliminary data.</text>
</comment>
<organism evidence="2 3">
    <name type="scientific">Streptomyces thermoalcalitolerans</name>
    <dbReference type="NCBI Taxonomy" id="65605"/>
    <lineage>
        <taxon>Bacteria</taxon>
        <taxon>Bacillati</taxon>
        <taxon>Actinomycetota</taxon>
        <taxon>Actinomycetes</taxon>
        <taxon>Kitasatosporales</taxon>
        <taxon>Streptomycetaceae</taxon>
        <taxon>Streptomyces</taxon>
    </lineage>
</organism>
<reference evidence="2 3" key="1">
    <citation type="journal article" date="2019" name="Int. J. Syst. Evol. Microbiol.">
        <title>The Global Catalogue of Microorganisms (GCM) 10K type strain sequencing project: providing services to taxonomists for standard genome sequencing and annotation.</title>
        <authorList>
            <consortium name="The Broad Institute Genomics Platform"/>
            <consortium name="The Broad Institute Genome Sequencing Center for Infectious Disease"/>
            <person name="Wu L."/>
            <person name="Ma J."/>
        </authorList>
    </citation>
    <scope>NUCLEOTIDE SEQUENCE [LARGE SCALE GENOMIC DNA]</scope>
    <source>
        <strain evidence="2 3">JCM 10673</strain>
    </source>
</reference>
<evidence type="ECO:0000313" key="2">
    <source>
        <dbReference type="EMBL" id="GAA0914063.1"/>
    </source>
</evidence>
<evidence type="ECO:0000313" key="3">
    <source>
        <dbReference type="Proteomes" id="UP001501005"/>
    </source>
</evidence>
<feature type="domain" description="DUF397" evidence="1">
    <location>
        <begin position="5"/>
        <end position="58"/>
    </location>
</feature>